<dbReference type="GO" id="GO:0051879">
    <property type="term" value="F:Hsp90 protein binding"/>
    <property type="evidence" value="ECO:0007669"/>
    <property type="project" value="TreeGrafter"/>
</dbReference>
<reference evidence="5 6" key="1">
    <citation type="journal article" date="2010" name="Plant Cell">
        <title>The Chlorella variabilis NC64A genome reveals adaptation to photosymbiosis, coevolution with viruses, and cryptic sex.</title>
        <authorList>
            <person name="Blanc G."/>
            <person name="Duncan G."/>
            <person name="Agarkova I."/>
            <person name="Borodovsky M."/>
            <person name="Gurnon J."/>
            <person name="Kuo A."/>
            <person name="Lindquist E."/>
            <person name="Lucas S."/>
            <person name="Pangilinan J."/>
            <person name="Polle J."/>
            <person name="Salamov A."/>
            <person name="Terry A."/>
            <person name="Yamada T."/>
            <person name="Dunigan D.D."/>
            <person name="Grigoriev I.V."/>
            <person name="Claverie J.M."/>
            <person name="Van Etten J.L."/>
        </authorList>
    </citation>
    <scope>NUCLEOTIDE SEQUENCE [LARGE SCALE GENOMIC DNA]</scope>
    <source>
        <strain evidence="5 6">NC64A</strain>
    </source>
</reference>
<evidence type="ECO:0000313" key="6">
    <source>
        <dbReference type="Proteomes" id="UP000008141"/>
    </source>
</evidence>
<dbReference type="STRING" id="554065.E1Z209"/>
<evidence type="ECO:0000256" key="3">
    <source>
        <dbReference type="SAM" id="MobiDB-lite"/>
    </source>
</evidence>
<accession>E1Z209</accession>
<dbReference type="RefSeq" id="XP_005852015.1">
    <property type="nucleotide sequence ID" value="XM_005851953.1"/>
</dbReference>
<dbReference type="Proteomes" id="UP000008141">
    <property type="component" value="Unassembled WGS sequence"/>
</dbReference>
<dbReference type="InterPro" id="IPR029058">
    <property type="entry name" value="AB_hydrolase_fold"/>
</dbReference>
<dbReference type="PANTHER" id="PTHR22904">
    <property type="entry name" value="TPR REPEAT CONTAINING PROTEIN"/>
    <property type="match status" value="1"/>
</dbReference>
<dbReference type="SUPFAM" id="SSF48452">
    <property type="entry name" value="TPR-like"/>
    <property type="match status" value="1"/>
</dbReference>
<evidence type="ECO:0000313" key="5">
    <source>
        <dbReference type="EMBL" id="EFN59913.1"/>
    </source>
</evidence>
<sequence length="422" mass="43728">MSAPSVAGTAVSKQRGNAAFAAGDYASALERYSEAIRLCDGLPDPAGVHLLYGNRAAAHLKLGQWAAALADAETALAIEPKWVKALYRKAAALQQLGQPAGAAAVAQQAALLEPGNREVQALLQQLGPAASVAAQQTWQQAAGPTKPAPSAALLPPLLAAAPWEYAPAPDGVDENLLLLLHGLGDRPAAFAKLAQQMALPQSAALALGGPQEVPFSDGGRSWYTVFTEEFELIEARPGEQRRIHSLQAVVAALQRLVAELQRACGWKAHSIHLMGFSQGGTVALGLARQQQAAGQPLGSCVAVSAALLPEQVAQGLGAGSKSSSGGANAAGVVSRRSVEQTAEALRSTHSMEVVVHSVPGKGHAMPQGPAEMKRLMEFWAQRLSRRPTAADLPPEAAGGGGELLEVRPGEVSLELLGEQQQP</sequence>
<dbReference type="PANTHER" id="PTHR22904:SF523">
    <property type="entry name" value="STRESS-INDUCED-PHOSPHOPROTEIN 1"/>
    <property type="match status" value="1"/>
</dbReference>
<evidence type="ECO:0000256" key="1">
    <source>
        <dbReference type="ARBA" id="ARBA00022737"/>
    </source>
</evidence>
<keyword evidence="6" id="KW-1185">Reference proteome</keyword>
<dbReference type="KEGG" id="cvr:CHLNCDRAFT_132954"/>
<dbReference type="InterPro" id="IPR003140">
    <property type="entry name" value="PLipase/COase/thioEstase"/>
</dbReference>
<name>E1Z209_CHLVA</name>
<dbReference type="InParanoid" id="E1Z209"/>
<proteinExistence type="predicted"/>
<evidence type="ECO:0000256" key="2">
    <source>
        <dbReference type="ARBA" id="ARBA00022803"/>
    </source>
</evidence>
<organism evidence="6">
    <name type="scientific">Chlorella variabilis</name>
    <name type="common">Green alga</name>
    <dbReference type="NCBI Taxonomy" id="554065"/>
    <lineage>
        <taxon>Eukaryota</taxon>
        <taxon>Viridiplantae</taxon>
        <taxon>Chlorophyta</taxon>
        <taxon>core chlorophytes</taxon>
        <taxon>Trebouxiophyceae</taxon>
        <taxon>Chlorellales</taxon>
        <taxon>Chlorellaceae</taxon>
        <taxon>Chlorella clade</taxon>
        <taxon>Chlorella</taxon>
    </lineage>
</organism>
<dbReference type="SMART" id="SM00028">
    <property type="entry name" value="TPR"/>
    <property type="match status" value="3"/>
</dbReference>
<protein>
    <recommendedName>
        <fullName evidence="4">Phospholipase/carboxylesterase/thioesterase domain-containing protein</fullName>
    </recommendedName>
</protein>
<keyword evidence="1" id="KW-0677">Repeat</keyword>
<keyword evidence="2" id="KW-0802">TPR repeat</keyword>
<dbReference type="OrthoDB" id="549584at2759"/>
<gene>
    <name evidence="5" type="ORF">CHLNCDRAFT_132954</name>
</gene>
<evidence type="ECO:0000259" key="4">
    <source>
        <dbReference type="Pfam" id="PF02230"/>
    </source>
</evidence>
<dbReference type="AlphaFoldDB" id="E1Z209"/>
<dbReference type="eggNOG" id="KOG4151">
    <property type="taxonomic scope" value="Eukaryota"/>
</dbReference>
<feature type="domain" description="Phospholipase/carboxylesterase/thioesterase" evidence="4">
    <location>
        <begin position="171"/>
        <end position="378"/>
    </location>
</feature>
<dbReference type="GO" id="GO:0016787">
    <property type="term" value="F:hydrolase activity"/>
    <property type="evidence" value="ECO:0007669"/>
    <property type="project" value="InterPro"/>
</dbReference>
<dbReference type="Gene3D" id="3.40.50.1820">
    <property type="entry name" value="alpha/beta hydrolase"/>
    <property type="match status" value="1"/>
</dbReference>
<dbReference type="Gene3D" id="1.25.40.10">
    <property type="entry name" value="Tetratricopeptide repeat domain"/>
    <property type="match status" value="1"/>
</dbReference>
<dbReference type="GeneID" id="17359285"/>
<dbReference type="InterPro" id="IPR019734">
    <property type="entry name" value="TPR_rpt"/>
</dbReference>
<dbReference type="EMBL" id="GL433835">
    <property type="protein sequence ID" value="EFN59913.1"/>
    <property type="molecule type" value="Genomic_DNA"/>
</dbReference>
<dbReference type="InterPro" id="IPR011990">
    <property type="entry name" value="TPR-like_helical_dom_sf"/>
</dbReference>
<dbReference type="Pfam" id="PF02230">
    <property type="entry name" value="Abhydrolase_2"/>
    <property type="match status" value="1"/>
</dbReference>
<dbReference type="SUPFAM" id="SSF53474">
    <property type="entry name" value="alpha/beta-Hydrolases"/>
    <property type="match status" value="1"/>
</dbReference>
<feature type="region of interest" description="Disordered" evidence="3">
    <location>
        <begin position="386"/>
        <end position="422"/>
    </location>
</feature>